<evidence type="ECO:0000313" key="2">
    <source>
        <dbReference type="EMBL" id="KAF2832268.1"/>
    </source>
</evidence>
<feature type="non-terminal residue" evidence="2">
    <location>
        <position position="1"/>
    </location>
</feature>
<name>A0A6A7AHT8_9PLEO</name>
<protein>
    <submittedName>
        <fullName evidence="2">Uncharacterized protein</fullName>
    </submittedName>
</protein>
<keyword evidence="3" id="KW-1185">Reference proteome</keyword>
<feature type="non-terminal residue" evidence="2">
    <location>
        <position position="191"/>
    </location>
</feature>
<organism evidence="2 3">
    <name type="scientific">Ophiobolus disseminans</name>
    <dbReference type="NCBI Taxonomy" id="1469910"/>
    <lineage>
        <taxon>Eukaryota</taxon>
        <taxon>Fungi</taxon>
        <taxon>Dikarya</taxon>
        <taxon>Ascomycota</taxon>
        <taxon>Pezizomycotina</taxon>
        <taxon>Dothideomycetes</taxon>
        <taxon>Pleosporomycetidae</taxon>
        <taxon>Pleosporales</taxon>
        <taxon>Pleosporineae</taxon>
        <taxon>Phaeosphaeriaceae</taxon>
        <taxon>Ophiobolus</taxon>
    </lineage>
</organism>
<dbReference type="OrthoDB" id="5426872at2759"/>
<dbReference type="Proteomes" id="UP000799424">
    <property type="component" value="Unassembled WGS sequence"/>
</dbReference>
<accession>A0A6A7AHT8</accession>
<gene>
    <name evidence="2" type="ORF">CC86DRAFT_273351</name>
</gene>
<feature type="region of interest" description="Disordered" evidence="1">
    <location>
        <begin position="80"/>
        <end position="113"/>
    </location>
</feature>
<feature type="compositionally biased region" description="Basic and acidic residues" evidence="1">
    <location>
        <begin position="170"/>
        <end position="191"/>
    </location>
</feature>
<reference evidence="2" key="1">
    <citation type="journal article" date="2020" name="Stud. Mycol.">
        <title>101 Dothideomycetes genomes: a test case for predicting lifestyles and emergence of pathogens.</title>
        <authorList>
            <person name="Haridas S."/>
            <person name="Albert R."/>
            <person name="Binder M."/>
            <person name="Bloem J."/>
            <person name="Labutti K."/>
            <person name="Salamov A."/>
            <person name="Andreopoulos B."/>
            <person name="Baker S."/>
            <person name="Barry K."/>
            <person name="Bills G."/>
            <person name="Bluhm B."/>
            <person name="Cannon C."/>
            <person name="Castanera R."/>
            <person name="Culley D."/>
            <person name="Daum C."/>
            <person name="Ezra D."/>
            <person name="Gonzalez J."/>
            <person name="Henrissat B."/>
            <person name="Kuo A."/>
            <person name="Liang C."/>
            <person name="Lipzen A."/>
            <person name="Lutzoni F."/>
            <person name="Magnuson J."/>
            <person name="Mondo S."/>
            <person name="Nolan M."/>
            <person name="Ohm R."/>
            <person name="Pangilinan J."/>
            <person name="Park H.-J."/>
            <person name="Ramirez L."/>
            <person name="Alfaro M."/>
            <person name="Sun H."/>
            <person name="Tritt A."/>
            <person name="Yoshinaga Y."/>
            <person name="Zwiers L.-H."/>
            <person name="Turgeon B."/>
            <person name="Goodwin S."/>
            <person name="Spatafora J."/>
            <person name="Crous P."/>
            <person name="Grigoriev I."/>
        </authorList>
    </citation>
    <scope>NUCLEOTIDE SEQUENCE</scope>
    <source>
        <strain evidence="2">CBS 113818</strain>
    </source>
</reference>
<feature type="region of interest" description="Disordered" evidence="1">
    <location>
        <begin position="130"/>
        <end position="191"/>
    </location>
</feature>
<sequence>SFQVPPPSRHISSTPITLSSASHMLETYLKNSESHAHLHPDSTITPEGINFSSKGGPEGNVVMHNLRRIAAGLRGEYMAPEKTPELEEDEAAEANAYKGKKRKNFSAPLNDGDWQDKAEYEWQEGVLEVGDIGERSNVVQDGREEPEVQVTGGAQESAKKRKQQGAAREGLSDKEARKQAKKERHEQRKRE</sequence>
<evidence type="ECO:0000313" key="3">
    <source>
        <dbReference type="Proteomes" id="UP000799424"/>
    </source>
</evidence>
<evidence type="ECO:0000256" key="1">
    <source>
        <dbReference type="SAM" id="MobiDB-lite"/>
    </source>
</evidence>
<dbReference type="EMBL" id="MU006217">
    <property type="protein sequence ID" value="KAF2832268.1"/>
    <property type="molecule type" value="Genomic_DNA"/>
</dbReference>
<dbReference type="AlphaFoldDB" id="A0A6A7AHT8"/>
<proteinExistence type="predicted"/>